<name>A0A9Q1ECK7_SYNKA</name>
<sequence length="133" mass="14534">MASGGPPGAAARRRSKGVERSRFVSTAPRQFVTRACPAPALVIAQGHSFLRAALRSVVTTSFGVWRPPTEALYLGLDTLEWQTCWCGAFPTVQRRRDKQRITVTRPLLTGLPRPFPQASPAHSPLALLCHCSQ</sequence>
<feature type="region of interest" description="Disordered" evidence="1">
    <location>
        <begin position="1"/>
        <end position="21"/>
    </location>
</feature>
<gene>
    <name evidence="2" type="ORF">SKAU_G00396500</name>
</gene>
<reference evidence="2" key="1">
    <citation type="journal article" date="2023" name="Science">
        <title>Genome structures resolve the early diversification of teleost fishes.</title>
        <authorList>
            <person name="Parey E."/>
            <person name="Louis A."/>
            <person name="Montfort J."/>
            <person name="Bouchez O."/>
            <person name="Roques C."/>
            <person name="Iampietro C."/>
            <person name="Lluch J."/>
            <person name="Castinel A."/>
            <person name="Donnadieu C."/>
            <person name="Desvignes T."/>
            <person name="Floi Bucao C."/>
            <person name="Jouanno E."/>
            <person name="Wen M."/>
            <person name="Mejri S."/>
            <person name="Dirks R."/>
            <person name="Jansen H."/>
            <person name="Henkel C."/>
            <person name="Chen W.J."/>
            <person name="Zahm M."/>
            <person name="Cabau C."/>
            <person name="Klopp C."/>
            <person name="Thompson A.W."/>
            <person name="Robinson-Rechavi M."/>
            <person name="Braasch I."/>
            <person name="Lecointre G."/>
            <person name="Bobe J."/>
            <person name="Postlethwait J.H."/>
            <person name="Berthelot C."/>
            <person name="Roest Crollius H."/>
            <person name="Guiguen Y."/>
        </authorList>
    </citation>
    <scope>NUCLEOTIDE SEQUENCE</scope>
    <source>
        <strain evidence="2">WJC10195</strain>
    </source>
</reference>
<dbReference type="Proteomes" id="UP001152622">
    <property type="component" value="Chromosome 20"/>
</dbReference>
<protein>
    <submittedName>
        <fullName evidence="2">Uncharacterized protein</fullName>
    </submittedName>
</protein>
<evidence type="ECO:0000256" key="1">
    <source>
        <dbReference type="SAM" id="MobiDB-lite"/>
    </source>
</evidence>
<feature type="compositionally biased region" description="Low complexity" evidence="1">
    <location>
        <begin position="1"/>
        <end position="10"/>
    </location>
</feature>
<comment type="caution">
    <text evidence="2">The sequence shown here is derived from an EMBL/GenBank/DDBJ whole genome shotgun (WGS) entry which is preliminary data.</text>
</comment>
<evidence type="ECO:0000313" key="3">
    <source>
        <dbReference type="Proteomes" id="UP001152622"/>
    </source>
</evidence>
<evidence type="ECO:0000313" key="2">
    <source>
        <dbReference type="EMBL" id="KAJ8336307.1"/>
    </source>
</evidence>
<organism evidence="2 3">
    <name type="scientific">Synaphobranchus kaupii</name>
    <name type="common">Kaup's arrowtooth eel</name>
    <dbReference type="NCBI Taxonomy" id="118154"/>
    <lineage>
        <taxon>Eukaryota</taxon>
        <taxon>Metazoa</taxon>
        <taxon>Chordata</taxon>
        <taxon>Craniata</taxon>
        <taxon>Vertebrata</taxon>
        <taxon>Euteleostomi</taxon>
        <taxon>Actinopterygii</taxon>
        <taxon>Neopterygii</taxon>
        <taxon>Teleostei</taxon>
        <taxon>Anguilliformes</taxon>
        <taxon>Synaphobranchidae</taxon>
        <taxon>Synaphobranchus</taxon>
    </lineage>
</organism>
<keyword evidence="3" id="KW-1185">Reference proteome</keyword>
<dbReference type="AlphaFoldDB" id="A0A9Q1ECK7"/>
<accession>A0A9Q1ECK7</accession>
<proteinExistence type="predicted"/>
<dbReference type="EMBL" id="JAINUF010000020">
    <property type="protein sequence ID" value="KAJ8336307.1"/>
    <property type="molecule type" value="Genomic_DNA"/>
</dbReference>